<evidence type="ECO:0000259" key="1">
    <source>
        <dbReference type="Pfam" id="PF02010"/>
    </source>
</evidence>
<dbReference type="Proteomes" id="UP000225706">
    <property type="component" value="Unassembled WGS sequence"/>
</dbReference>
<dbReference type="EMBL" id="LSMT01000065">
    <property type="protein sequence ID" value="PFX29449.1"/>
    <property type="molecule type" value="Genomic_DNA"/>
</dbReference>
<evidence type="ECO:0000313" key="2">
    <source>
        <dbReference type="EMBL" id="PFX29449.1"/>
    </source>
</evidence>
<proteinExistence type="predicted"/>
<name>A0A2B4SK23_STYPI</name>
<dbReference type="InterPro" id="IPR002859">
    <property type="entry name" value="PKD/REJ-like"/>
</dbReference>
<reference evidence="3" key="1">
    <citation type="journal article" date="2017" name="bioRxiv">
        <title>Comparative analysis of the genomes of Stylophora pistillata and Acropora digitifera provides evidence for extensive differences between species of corals.</title>
        <authorList>
            <person name="Voolstra C.R."/>
            <person name="Li Y."/>
            <person name="Liew Y.J."/>
            <person name="Baumgarten S."/>
            <person name="Zoccola D."/>
            <person name="Flot J.-F."/>
            <person name="Tambutte S."/>
            <person name="Allemand D."/>
            <person name="Aranda M."/>
        </authorList>
    </citation>
    <scope>NUCLEOTIDE SEQUENCE [LARGE SCALE GENOMIC DNA]</scope>
</reference>
<sequence length="170" mass="19050">MSPYQAGHAIGFLEIKPGPLYVYIAKGYDAIYTENTIMTVDGSDTYDPDFFAAKGNYTGMNFTWICYRPVESPEIDDPSSLPVVYPDGTSSASTGSGGCFNKGPGRLPFNDTSFTITFDNSLMVRGYTYYIILRVEKRQRFEVNYHITSFNKHVARIGGLISKRMVSWVN</sequence>
<dbReference type="Pfam" id="PF02010">
    <property type="entry name" value="REJ"/>
    <property type="match status" value="1"/>
</dbReference>
<feature type="domain" description="PKD/REJ-like" evidence="1">
    <location>
        <begin position="7"/>
        <end position="140"/>
    </location>
</feature>
<keyword evidence="3" id="KW-1185">Reference proteome</keyword>
<comment type="caution">
    <text evidence="2">The sequence shown here is derived from an EMBL/GenBank/DDBJ whole genome shotgun (WGS) entry which is preliminary data.</text>
</comment>
<dbReference type="AlphaFoldDB" id="A0A2B4SK23"/>
<protein>
    <recommendedName>
        <fullName evidence="1">PKD/REJ-like domain-containing protein</fullName>
    </recommendedName>
</protein>
<evidence type="ECO:0000313" key="3">
    <source>
        <dbReference type="Proteomes" id="UP000225706"/>
    </source>
</evidence>
<accession>A0A2B4SK23</accession>
<organism evidence="2 3">
    <name type="scientific">Stylophora pistillata</name>
    <name type="common">Smooth cauliflower coral</name>
    <dbReference type="NCBI Taxonomy" id="50429"/>
    <lineage>
        <taxon>Eukaryota</taxon>
        <taxon>Metazoa</taxon>
        <taxon>Cnidaria</taxon>
        <taxon>Anthozoa</taxon>
        <taxon>Hexacorallia</taxon>
        <taxon>Scleractinia</taxon>
        <taxon>Astrocoeniina</taxon>
        <taxon>Pocilloporidae</taxon>
        <taxon>Stylophora</taxon>
    </lineage>
</organism>
<gene>
    <name evidence="2" type="ORF">AWC38_SpisGene5780</name>
</gene>